<dbReference type="InterPro" id="IPR006175">
    <property type="entry name" value="YjgF/YER057c/UK114"/>
</dbReference>
<dbReference type="GO" id="GO:0016787">
    <property type="term" value="F:hydrolase activity"/>
    <property type="evidence" value="ECO:0007669"/>
    <property type="project" value="UniProtKB-KW"/>
</dbReference>
<protein>
    <submittedName>
        <fullName evidence="1">RidA family protein</fullName>
        <ecNumber evidence="1">3.5.-.-</ecNumber>
    </submittedName>
</protein>
<dbReference type="EMBL" id="JASJOU010000004">
    <property type="protein sequence ID" value="MDJ1501625.1"/>
    <property type="molecule type" value="Genomic_DNA"/>
</dbReference>
<comment type="caution">
    <text evidence="1">The sequence shown here is derived from an EMBL/GenBank/DDBJ whole genome shotgun (WGS) entry which is preliminary data.</text>
</comment>
<dbReference type="Proteomes" id="UP001232063">
    <property type="component" value="Unassembled WGS sequence"/>
</dbReference>
<dbReference type="Pfam" id="PF01042">
    <property type="entry name" value="Ribonuc_L-PSP"/>
    <property type="match status" value="1"/>
</dbReference>
<evidence type="ECO:0000313" key="2">
    <source>
        <dbReference type="Proteomes" id="UP001232063"/>
    </source>
</evidence>
<gene>
    <name evidence="1" type="ORF">QNI22_13245</name>
</gene>
<dbReference type="EC" id="3.5.-.-" evidence="1"/>
<keyword evidence="2" id="KW-1185">Reference proteome</keyword>
<dbReference type="CDD" id="cd00448">
    <property type="entry name" value="YjgF_YER057c_UK114_family"/>
    <property type="match status" value="1"/>
</dbReference>
<name>A0AAE3R5B1_9BACT</name>
<dbReference type="RefSeq" id="WP_314511161.1">
    <property type="nucleotide sequence ID" value="NZ_JASJOU010000004.1"/>
</dbReference>
<dbReference type="SUPFAM" id="SSF55298">
    <property type="entry name" value="YjgF-like"/>
    <property type="match status" value="1"/>
</dbReference>
<keyword evidence="1" id="KW-0378">Hydrolase</keyword>
<sequence length="144" mass="16629">MTKGIFITKRTLPCWWILLILINFGCNESYDTKTGKQNHTPSSRLKQKWHWGNKHKQYEAAGYAQVVKTGNTIYVSGIPTSDLSPEGIRKVYSQLEKCLNSFGASSEDVVKETLYTTDIETMKKYNVARKEFYKEIILLQHGFR</sequence>
<dbReference type="Gene3D" id="3.30.1330.40">
    <property type="entry name" value="RutC-like"/>
    <property type="match status" value="1"/>
</dbReference>
<proteinExistence type="predicted"/>
<dbReference type="InterPro" id="IPR035959">
    <property type="entry name" value="RutC-like_sf"/>
</dbReference>
<dbReference type="AlphaFoldDB" id="A0AAE3R5B1"/>
<evidence type="ECO:0000313" key="1">
    <source>
        <dbReference type="EMBL" id="MDJ1501625.1"/>
    </source>
</evidence>
<organism evidence="1 2">
    <name type="scientific">Xanthocytophaga agilis</name>
    <dbReference type="NCBI Taxonomy" id="3048010"/>
    <lineage>
        <taxon>Bacteria</taxon>
        <taxon>Pseudomonadati</taxon>
        <taxon>Bacteroidota</taxon>
        <taxon>Cytophagia</taxon>
        <taxon>Cytophagales</taxon>
        <taxon>Rhodocytophagaceae</taxon>
        <taxon>Xanthocytophaga</taxon>
    </lineage>
</organism>
<reference evidence="1" key="1">
    <citation type="submission" date="2023-05" db="EMBL/GenBank/DDBJ databases">
        <authorList>
            <person name="Zhang X."/>
        </authorList>
    </citation>
    <scope>NUCLEOTIDE SEQUENCE</scope>
    <source>
        <strain evidence="1">BD1B2-1</strain>
    </source>
</reference>
<accession>A0AAE3R5B1</accession>